<organism evidence="4 5">
    <name type="scientific">Dioscorea zingiberensis</name>
    <dbReference type="NCBI Taxonomy" id="325984"/>
    <lineage>
        <taxon>Eukaryota</taxon>
        <taxon>Viridiplantae</taxon>
        <taxon>Streptophyta</taxon>
        <taxon>Embryophyta</taxon>
        <taxon>Tracheophyta</taxon>
        <taxon>Spermatophyta</taxon>
        <taxon>Magnoliopsida</taxon>
        <taxon>Liliopsida</taxon>
        <taxon>Dioscoreales</taxon>
        <taxon>Dioscoreaceae</taxon>
        <taxon>Dioscorea</taxon>
    </lineage>
</organism>
<dbReference type="GO" id="GO:0005737">
    <property type="term" value="C:cytoplasm"/>
    <property type="evidence" value="ECO:0007669"/>
    <property type="project" value="TreeGrafter"/>
</dbReference>
<feature type="region of interest" description="Disordered" evidence="3">
    <location>
        <begin position="237"/>
        <end position="268"/>
    </location>
</feature>
<dbReference type="Proteomes" id="UP001085076">
    <property type="component" value="Miscellaneous, Linkage group lg03"/>
</dbReference>
<dbReference type="AlphaFoldDB" id="A0A9D5CVU9"/>
<name>A0A9D5CVU9_9LILI</name>
<evidence type="ECO:0000313" key="4">
    <source>
        <dbReference type="EMBL" id="KAJ0979255.1"/>
    </source>
</evidence>
<accession>A0A9D5CVU9</accession>
<dbReference type="GO" id="GO:0035516">
    <property type="term" value="F:broad specificity oxidative DNA demethylase activity"/>
    <property type="evidence" value="ECO:0007669"/>
    <property type="project" value="TreeGrafter"/>
</dbReference>
<comment type="similarity">
    <text evidence="2">Belongs to the alkB family.</text>
</comment>
<dbReference type="PANTHER" id="PTHR16557">
    <property type="entry name" value="ALKYLATED DNA REPAIR PROTEIN ALKB-RELATED"/>
    <property type="match status" value="1"/>
</dbReference>
<dbReference type="Gene3D" id="2.60.120.590">
    <property type="entry name" value="Alpha-ketoglutarate-dependent dioxygenase AlkB-like"/>
    <property type="match status" value="1"/>
</dbReference>
<proteinExistence type="inferred from homology"/>
<reference evidence="4" key="1">
    <citation type="submission" date="2021-03" db="EMBL/GenBank/DDBJ databases">
        <authorList>
            <person name="Li Z."/>
            <person name="Yang C."/>
        </authorList>
    </citation>
    <scope>NUCLEOTIDE SEQUENCE</scope>
    <source>
        <strain evidence="4">Dzin_1.0</strain>
        <tissue evidence="4">Leaf</tissue>
    </source>
</reference>
<dbReference type="OrthoDB" id="775994at2759"/>
<dbReference type="PANTHER" id="PTHR16557:SF2">
    <property type="entry name" value="NUCLEIC ACID DIOXYGENASE ALKBH1"/>
    <property type="match status" value="1"/>
</dbReference>
<sequence>MLTLSLLELNGENRKELKRSTNVPQARTSEFWRRIYRKFAIWNDTFKKVFKSRGSDGAKPPEIPEEFRKLVKGLIQASHDFLLHQNKDINVEDELPKMSPDICIVNFYNENGRLGLHQPHSNSSMEFERRIAERRSMFKQDKKQDRLLLEAREKHEQGVHAFTQIWKSRMDGIEMDDNSLQEICHLYDVVRVDEQEKPGKLSEPLNVSIEDNAILHSYLPLLREFLPTAAEEIESDLSSFQVEDNPLNEYPDEESSQDEEKEKDPLDFLSMQTLSTPTLILMKKMRTGNGVVVESLKSFNFHFNAINCQSPIL</sequence>
<comment type="caution">
    <text evidence="4">The sequence shown here is derived from an EMBL/GenBank/DDBJ whole genome shotgun (WGS) entry which is preliminary data.</text>
</comment>
<gene>
    <name evidence="4" type="ORF">J5N97_014729</name>
</gene>
<reference evidence="4" key="2">
    <citation type="journal article" date="2022" name="Hortic Res">
        <title>The genome of Dioscorea zingiberensis sheds light on the biosynthesis, origin and evolution of the medicinally important diosgenin saponins.</title>
        <authorList>
            <person name="Li Y."/>
            <person name="Tan C."/>
            <person name="Li Z."/>
            <person name="Guo J."/>
            <person name="Li S."/>
            <person name="Chen X."/>
            <person name="Wang C."/>
            <person name="Dai X."/>
            <person name="Yang H."/>
            <person name="Song W."/>
            <person name="Hou L."/>
            <person name="Xu J."/>
            <person name="Tong Z."/>
            <person name="Xu A."/>
            <person name="Yuan X."/>
            <person name="Wang W."/>
            <person name="Yang Q."/>
            <person name="Chen L."/>
            <person name="Sun Z."/>
            <person name="Wang K."/>
            <person name="Pan B."/>
            <person name="Chen J."/>
            <person name="Bao Y."/>
            <person name="Liu F."/>
            <person name="Qi X."/>
            <person name="Gang D.R."/>
            <person name="Wen J."/>
            <person name="Li J."/>
        </authorList>
    </citation>
    <scope>NUCLEOTIDE SEQUENCE</scope>
    <source>
        <strain evidence="4">Dzin_1.0</strain>
    </source>
</reference>
<evidence type="ECO:0000256" key="2">
    <source>
        <dbReference type="ARBA" id="ARBA00007879"/>
    </source>
</evidence>
<dbReference type="EMBL" id="JAGGNH010000003">
    <property type="protein sequence ID" value="KAJ0979255.1"/>
    <property type="molecule type" value="Genomic_DNA"/>
</dbReference>
<comment type="cofactor">
    <cofactor evidence="1">
        <name>Fe(2+)</name>
        <dbReference type="ChEBI" id="CHEBI:29033"/>
    </cofactor>
</comment>
<dbReference type="InterPro" id="IPR004574">
    <property type="entry name" value="Alkb"/>
</dbReference>
<evidence type="ECO:0000256" key="3">
    <source>
        <dbReference type="SAM" id="MobiDB-lite"/>
    </source>
</evidence>
<dbReference type="GO" id="GO:0035513">
    <property type="term" value="P:oxidative RNA demethylation"/>
    <property type="evidence" value="ECO:0007669"/>
    <property type="project" value="TreeGrafter"/>
</dbReference>
<dbReference type="InterPro" id="IPR037151">
    <property type="entry name" value="AlkB-like_sf"/>
</dbReference>
<evidence type="ECO:0000256" key="1">
    <source>
        <dbReference type="ARBA" id="ARBA00001954"/>
    </source>
</evidence>
<protein>
    <submittedName>
        <fullName evidence="4">Uncharacterized protein</fullName>
    </submittedName>
</protein>
<keyword evidence="5" id="KW-1185">Reference proteome</keyword>
<dbReference type="SUPFAM" id="SSF51197">
    <property type="entry name" value="Clavaminate synthase-like"/>
    <property type="match status" value="1"/>
</dbReference>
<dbReference type="GO" id="GO:0008198">
    <property type="term" value="F:ferrous iron binding"/>
    <property type="evidence" value="ECO:0007669"/>
    <property type="project" value="TreeGrafter"/>
</dbReference>
<evidence type="ECO:0000313" key="5">
    <source>
        <dbReference type="Proteomes" id="UP001085076"/>
    </source>
</evidence>
<dbReference type="GO" id="GO:0035515">
    <property type="term" value="F:oxidative RNA demethylase activity"/>
    <property type="evidence" value="ECO:0007669"/>
    <property type="project" value="TreeGrafter"/>
</dbReference>